<organism evidence="2 3">
    <name type="scientific">Sphingomonas morindae</name>
    <dbReference type="NCBI Taxonomy" id="1541170"/>
    <lineage>
        <taxon>Bacteria</taxon>
        <taxon>Pseudomonadati</taxon>
        <taxon>Pseudomonadota</taxon>
        <taxon>Alphaproteobacteria</taxon>
        <taxon>Sphingomonadales</taxon>
        <taxon>Sphingomonadaceae</taxon>
        <taxon>Sphingomonas</taxon>
    </lineage>
</organism>
<sequence>MARPARPASDHLTYLARAAARSQALEPLALLRGAEARARALPRIGEARLPAQDIASLAQTPALAFPAATLSAIAERRGRPRLEGHWLGLTGPMAPLPLHLSEFAAYERRYSRTRPFGDWLDVLAGRMLQLFYRSWANASPAASADRPEADRFAAYVAALTGAGEGTARVFPARARLRYAGLFVGPRSPAALADALTDLMRLPVRVTEFVPRWRDIAGAERSRLGRAYVRLGEDAVSGVRQRSVADAFRVTLAIPDAATLDEALPGGRRFALIAEALDAFAPPHLDWDVALAVAPAAIRSARLGGGARLGWSGWLGATPASAKPRTDTRLGASARRLAARTRMPTP</sequence>
<evidence type="ECO:0000313" key="3">
    <source>
        <dbReference type="Proteomes" id="UP001056937"/>
    </source>
</evidence>
<gene>
    <name evidence="2" type="primary">tssG</name>
    <name evidence="2" type="ORF">LHA26_17180</name>
</gene>
<feature type="region of interest" description="Disordered" evidence="1">
    <location>
        <begin position="319"/>
        <end position="345"/>
    </location>
</feature>
<dbReference type="InterPro" id="IPR010732">
    <property type="entry name" value="T6SS_TssG-like"/>
</dbReference>
<reference evidence="2" key="1">
    <citation type="journal article" date="2022" name="Toxins">
        <title>Genomic Analysis of Sphingopyxis sp. USTB-05 for Biodegrading Cyanobacterial Hepatotoxins.</title>
        <authorList>
            <person name="Liu C."/>
            <person name="Xu Q."/>
            <person name="Zhao Z."/>
            <person name="Zhang H."/>
            <person name="Liu X."/>
            <person name="Yin C."/>
            <person name="Liu Y."/>
            <person name="Yan H."/>
        </authorList>
    </citation>
    <scope>NUCLEOTIDE SEQUENCE</scope>
    <source>
        <strain evidence="2">NBD5</strain>
    </source>
</reference>
<dbReference type="EMBL" id="CP084931">
    <property type="protein sequence ID" value="USI74905.1"/>
    <property type="molecule type" value="Genomic_DNA"/>
</dbReference>
<feature type="compositionally biased region" description="Low complexity" evidence="1">
    <location>
        <begin position="328"/>
        <end position="345"/>
    </location>
</feature>
<dbReference type="NCBIfam" id="TIGR03347">
    <property type="entry name" value="VI_chp_1"/>
    <property type="match status" value="1"/>
</dbReference>
<evidence type="ECO:0000256" key="1">
    <source>
        <dbReference type="SAM" id="MobiDB-lite"/>
    </source>
</evidence>
<accession>A0ABY4XD56</accession>
<dbReference type="Pfam" id="PF06996">
    <property type="entry name" value="T6SS_TssG"/>
    <property type="match status" value="1"/>
</dbReference>
<proteinExistence type="predicted"/>
<name>A0ABY4XD56_9SPHN</name>
<protein>
    <submittedName>
        <fullName evidence="2">Type VI secretion system baseplate subunit TssG</fullName>
    </submittedName>
</protein>
<keyword evidence="3" id="KW-1185">Reference proteome</keyword>
<dbReference type="RefSeq" id="WP_252168720.1">
    <property type="nucleotide sequence ID" value="NZ_CP084931.1"/>
</dbReference>
<evidence type="ECO:0000313" key="2">
    <source>
        <dbReference type="EMBL" id="USI74905.1"/>
    </source>
</evidence>
<dbReference type="Proteomes" id="UP001056937">
    <property type="component" value="Chromosome 2"/>
</dbReference>
<dbReference type="PANTHER" id="PTHR35564">
    <property type="match status" value="1"/>
</dbReference>
<dbReference type="PANTHER" id="PTHR35564:SF4">
    <property type="entry name" value="CYTOPLASMIC PROTEIN"/>
    <property type="match status" value="1"/>
</dbReference>